<sequence>MRPHWSQIHLRPPRSASAPMWTILGRPVTCSGASPLRLAWLAPLSLAPRWSSLRAAHARAPRQRGARRMCRAAGLSGRVFHGVRRRFPEKSTVYLTGVGGPELEGEPCEVVGVQQSRWLVRFLHPRFNGQSALVPEECLNFGYCVRPVAAPGRPGRSVETNDPRTGRGLAAAQKIGQGQIIFEESPFLITTDDVNEVCRAFFMMTAQAPQGDALGTFNALSAGEGFSDEAIARVQEQAVEVLQAAMGEAPAEQLQTLKDVLLRWEANRFVQQRPPNDADDELRELRFAVFAQVSRLNHSCAPSADVGYVFQPFQSGSAVPDDGKSVVRAMRDLDAGEALEINYGPPQLLEWPLARRREFLQAQNGFLCQCRRCRDEANAQRREDP</sequence>
<dbReference type="InterPro" id="IPR046341">
    <property type="entry name" value="SET_dom_sf"/>
</dbReference>
<dbReference type="PROSITE" id="PS50280">
    <property type="entry name" value="SET"/>
    <property type="match status" value="1"/>
</dbReference>
<dbReference type="InterPro" id="IPR001214">
    <property type="entry name" value="SET_dom"/>
</dbReference>
<dbReference type="EMBL" id="CAXAMN010008336">
    <property type="protein sequence ID" value="CAK9024816.1"/>
    <property type="molecule type" value="Genomic_DNA"/>
</dbReference>
<dbReference type="InterPro" id="IPR050869">
    <property type="entry name" value="H3K4_H4K5_MeTrfase"/>
</dbReference>
<dbReference type="Pfam" id="PF00856">
    <property type="entry name" value="SET"/>
    <property type="match status" value="1"/>
</dbReference>
<evidence type="ECO:0000313" key="3">
    <source>
        <dbReference type="Proteomes" id="UP001642484"/>
    </source>
</evidence>
<dbReference type="PANTHER" id="PTHR12197">
    <property type="entry name" value="HISTONE-LYSINE N-METHYLTRANSFERASE SMYD"/>
    <property type="match status" value="1"/>
</dbReference>
<name>A0ABP0KDV2_9DINO</name>
<gene>
    <name evidence="2" type="ORF">CCMP2556_LOCUS15776</name>
</gene>
<dbReference type="Gene3D" id="2.170.270.10">
    <property type="entry name" value="SET domain"/>
    <property type="match status" value="1"/>
</dbReference>
<comment type="caution">
    <text evidence="2">The sequence shown here is derived from an EMBL/GenBank/DDBJ whole genome shotgun (WGS) entry which is preliminary data.</text>
</comment>
<dbReference type="Proteomes" id="UP001642484">
    <property type="component" value="Unassembled WGS sequence"/>
</dbReference>
<evidence type="ECO:0000313" key="2">
    <source>
        <dbReference type="EMBL" id="CAK9024816.1"/>
    </source>
</evidence>
<reference evidence="2 3" key="1">
    <citation type="submission" date="2024-02" db="EMBL/GenBank/DDBJ databases">
        <authorList>
            <person name="Chen Y."/>
            <person name="Shah S."/>
            <person name="Dougan E. K."/>
            <person name="Thang M."/>
            <person name="Chan C."/>
        </authorList>
    </citation>
    <scope>NUCLEOTIDE SEQUENCE [LARGE SCALE GENOMIC DNA]</scope>
</reference>
<dbReference type="CDD" id="cd20071">
    <property type="entry name" value="SET_SMYD"/>
    <property type="match status" value="1"/>
</dbReference>
<feature type="domain" description="SET" evidence="1">
    <location>
        <begin position="153"/>
        <end position="344"/>
    </location>
</feature>
<organism evidence="2 3">
    <name type="scientific">Durusdinium trenchii</name>
    <dbReference type="NCBI Taxonomy" id="1381693"/>
    <lineage>
        <taxon>Eukaryota</taxon>
        <taxon>Sar</taxon>
        <taxon>Alveolata</taxon>
        <taxon>Dinophyceae</taxon>
        <taxon>Suessiales</taxon>
        <taxon>Symbiodiniaceae</taxon>
        <taxon>Durusdinium</taxon>
    </lineage>
</organism>
<dbReference type="SUPFAM" id="SSF82199">
    <property type="entry name" value="SET domain"/>
    <property type="match status" value="1"/>
</dbReference>
<keyword evidence="3" id="KW-1185">Reference proteome</keyword>
<proteinExistence type="predicted"/>
<evidence type="ECO:0000259" key="1">
    <source>
        <dbReference type="PROSITE" id="PS50280"/>
    </source>
</evidence>
<accession>A0ABP0KDV2</accession>
<protein>
    <recommendedName>
        <fullName evidence="1">SET domain-containing protein</fullName>
    </recommendedName>
</protein>